<dbReference type="InterPro" id="IPR009009">
    <property type="entry name" value="RlpA-like_DPBB"/>
</dbReference>
<organism evidence="7 8">
    <name type="scientific">Methylobacterium marchantiae</name>
    <dbReference type="NCBI Taxonomy" id="600331"/>
    <lineage>
        <taxon>Bacteria</taxon>
        <taxon>Pseudomonadati</taxon>
        <taxon>Pseudomonadota</taxon>
        <taxon>Alphaproteobacteria</taxon>
        <taxon>Hyphomicrobiales</taxon>
        <taxon>Methylobacteriaceae</taxon>
        <taxon>Methylobacterium</taxon>
    </lineage>
</organism>
<comment type="caution">
    <text evidence="7">The sequence shown here is derived from an EMBL/GenBank/DDBJ whole genome shotgun (WGS) entry which is preliminary data.</text>
</comment>
<dbReference type="RefSeq" id="WP_238202408.1">
    <property type="nucleotide sequence ID" value="NZ_JBHTND010000011.1"/>
</dbReference>
<dbReference type="PANTHER" id="PTHR34183">
    <property type="entry name" value="ENDOLYTIC PEPTIDOGLYCAN TRANSGLYCOSYLASE RLPA"/>
    <property type="match status" value="1"/>
</dbReference>
<dbReference type="InterPro" id="IPR012997">
    <property type="entry name" value="RplA"/>
</dbReference>
<dbReference type="InterPro" id="IPR034718">
    <property type="entry name" value="RlpA"/>
</dbReference>
<sequence length="484" mass="49828" precursor="true">MARSTKAGSAQTAGVPLLRLLAVSVVALTTANCAQNTQKLAGPAGFSSSSYDPKYGVKASPRLYKEGDAIPKGGGRRFSGKPYVVAGRTYVPRDDAKGYVREGLASWYGSAFHGRMTANGEVFDRHSIAAAHPTLPLPSYVRVTNLSNRHSMIVRVNDRGPYHANRVMDVSEEVAQALEFHRSGTAKVRVEYVGKASTAGSDDRKLMATLRTDGAPASVGGRSPVMMADLGPDAEPERFERAQRPALAFKPAVEDDDAAPPSRPLRSAPVLVAGGSHVAVPAALQPTAIRPNGFQPTIPARSASPMQMAHAISKDAGQKGRGSAPLDIAPPATRLASGSAPANGSGSRRGVASPAEPKMLQAKSASSNPRTQVAQLPVPSRGTALPMVGRAGPVVKTAVAVPPVRPVAPHVAVAGLRPAPLPSGPLGTAKAGIAKLSVPPAGTKLASSQPASAQFGRGKPSAPVVATAAAKPAQARRSRIAEVN</sequence>
<feature type="compositionally biased region" description="Polar residues" evidence="5">
    <location>
        <begin position="363"/>
        <end position="374"/>
    </location>
</feature>
<evidence type="ECO:0000313" key="8">
    <source>
        <dbReference type="Proteomes" id="UP001597176"/>
    </source>
</evidence>
<comment type="similarity">
    <text evidence="3 4">Belongs to the RlpA family.</text>
</comment>
<reference evidence="8" key="1">
    <citation type="journal article" date="2019" name="Int. J. Syst. Evol. Microbiol.">
        <title>The Global Catalogue of Microorganisms (GCM) 10K type strain sequencing project: providing services to taxonomists for standard genome sequencing and annotation.</title>
        <authorList>
            <consortium name="The Broad Institute Genomics Platform"/>
            <consortium name="The Broad Institute Genome Sequencing Center for Infectious Disease"/>
            <person name="Wu L."/>
            <person name="Ma J."/>
        </authorList>
    </citation>
    <scope>NUCLEOTIDE SEQUENCE [LARGE SCALE GENOMIC DNA]</scope>
    <source>
        <strain evidence="8">CCUG 56108</strain>
    </source>
</reference>
<dbReference type="Gene3D" id="2.40.40.10">
    <property type="entry name" value="RlpA-like domain"/>
    <property type="match status" value="1"/>
</dbReference>
<evidence type="ECO:0000256" key="4">
    <source>
        <dbReference type="RuleBase" id="RU003495"/>
    </source>
</evidence>
<dbReference type="PANTHER" id="PTHR34183:SF1">
    <property type="entry name" value="ENDOLYTIC PEPTIDOGLYCAN TRANSGLYCOSYLASE RLPA"/>
    <property type="match status" value="1"/>
</dbReference>
<dbReference type="Pfam" id="PF03330">
    <property type="entry name" value="DPBB_1"/>
    <property type="match status" value="1"/>
</dbReference>
<feature type="region of interest" description="Disordered" evidence="5">
    <location>
        <begin position="441"/>
        <end position="484"/>
    </location>
</feature>
<feature type="domain" description="RlpA-like protein double-psi beta-barrel" evidence="6">
    <location>
        <begin position="102"/>
        <end position="190"/>
    </location>
</feature>
<dbReference type="Proteomes" id="UP001597176">
    <property type="component" value="Unassembled WGS sequence"/>
</dbReference>
<feature type="chain" id="PRO_5044944273" description="Endolytic peptidoglycan transglycosylase RlpA" evidence="3">
    <location>
        <begin position="28"/>
        <end position="484"/>
    </location>
</feature>
<feature type="signal peptide" evidence="3">
    <location>
        <begin position="1"/>
        <end position="27"/>
    </location>
</feature>
<dbReference type="NCBIfam" id="TIGR00413">
    <property type="entry name" value="rlpA"/>
    <property type="match status" value="1"/>
</dbReference>
<feature type="region of interest" description="Disordered" evidence="5">
    <location>
        <begin position="289"/>
        <end position="378"/>
    </location>
</feature>
<keyword evidence="3" id="KW-0732">Signal</keyword>
<comment type="function">
    <text evidence="3">Lytic transglycosylase with a strong preference for naked glycan strands that lack stem peptides.</text>
</comment>
<dbReference type="HAMAP" id="MF_02071">
    <property type="entry name" value="RlpA"/>
    <property type="match status" value="1"/>
</dbReference>
<keyword evidence="1 3" id="KW-0456">Lyase</keyword>
<protein>
    <recommendedName>
        <fullName evidence="3">Endolytic peptidoglycan transglycosylase RlpA</fullName>
        <ecNumber evidence="3">4.2.2.-</ecNumber>
    </recommendedName>
</protein>
<dbReference type="SUPFAM" id="SSF50685">
    <property type="entry name" value="Barwin-like endoglucanases"/>
    <property type="match status" value="1"/>
</dbReference>
<evidence type="ECO:0000313" key="7">
    <source>
        <dbReference type="EMBL" id="MFD1301969.1"/>
    </source>
</evidence>
<dbReference type="InterPro" id="IPR036908">
    <property type="entry name" value="RlpA-like_sf"/>
</dbReference>
<dbReference type="CDD" id="cd22268">
    <property type="entry name" value="DPBB_RlpA-like"/>
    <property type="match status" value="1"/>
</dbReference>
<evidence type="ECO:0000256" key="2">
    <source>
        <dbReference type="ARBA" id="ARBA00023316"/>
    </source>
</evidence>
<evidence type="ECO:0000256" key="3">
    <source>
        <dbReference type="HAMAP-Rule" id="MF_02071"/>
    </source>
</evidence>
<dbReference type="EMBL" id="JBHTND010000011">
    <property type="protein sequence ID" value="MFD1301969.1"/>
    <property type="molecule type" value="Genomic_DNA"/>
</dbReference>
<name>A0ABW3WZF7_9HYPH</name>
<keyword evidence="2 3" id="KW-0961">Cell wall biogenesis/degradation</keyword>
<evidence type="ECO:0000256" key="5">
    <source>
        <dbReference type="SAM" id="MobiDB-lite"/>
    </source>
</evidence>
<feature type="compositionally biased region" description="Low complexity" evidence="5">
    <location>
        <begin position="336"/>
        <end position="350"/>
    </location>
</feature>
<feature type="region of interest" description="Disordered" evidence="5">
    <location>
        <begin position="213"/>
        <end position="268"/>
    </location>
</feature>
<feature type="compositionally biased region" description="Low complexity" evidence="5">
    <location>
        <begin position="459"/>
        <end position="475"/>
    </location>
</feature>
<proteinExistence type="inferred from homology"/>
<evidence type="ECO:0000256" key="1">
    <source>
        <dbReference type="ARBA" id="ARBA00023239"/>
    </source>
</evidence>
<keyword evidence="8" id="KW-1185">Reference proteome</keyword>
<gene>
    <name evidence="3" type="primary">rlpA</name>
    <name evidence="7" type="ORF">ACFQ4G_10265</name>
</gene>
<evidence type="ECO:0000259" key="6">
    <source>
        <dbReference type="Pfam" id="PF03330"/>
    </source>
</evidence>
<accession>A0ABW3WZF7</accession>
<dbReference type="EC" id="4.2.2.-" evidence="3"/>